<keyword evidence="1" id="KW-0732">Signal</keyword>
<dbReference type="Proteomes" id="UP000399805">
    <property type="component" value="Unassembled WGS sequence"/>
</dbReference>
<dbReference type="EMBL" id="CABVGP010000003">
    <property type="protein sequence ID" value="VVJ23935.1"/>
    <property type="molecule type" value="Genomic_DNA"/>
</dbReference>
<feature type="signal peptide" evidence="1">
    <location>
        <begin position="1"/>
        <end position="21"/>
    </location>
</feature>
<proteinExistence type="predicted"/>
<evidence type="ECO:0000313" key="2">
    <source>
        <dbReference type="EMBL" id="VVJ23935.1"/>
    </source>
</evidence>
<gene>
    <name evidence="2" type="ORF">AA23TX_08817</name>
</gene>
<dbReference type="RefSeq" id="WP_155548659.1">
    <property type="nucleotide sequence ID" value="NZ_CABVGP010000003.1"/>
</dbReference>
<protein>
    <submittedName>
        <fullName evidence="2">Uncharacterized protein</fullName>
    </submittedName>
</protein>
<keyword evidence="3" id="KW-1185">Reference proteome</keyword>
<organism evidence="2 3">
    <name type="scientific">Amycolatopsis camponoti</name>
    <dbReference type="NCBI Taxonomy" id="2606593"/>
    <lineage>
        <taxon>Bacteria</taxon>
        <taxon>Bacillati</taxon>
        <taxon>Actinomycetota</taxon>
        <taxon>Actinomycetes</taxon>
        <taxon>Pseudonocardiales</taxon>
        <taxon>Pseudonocardiaceae</taxon>
        <taxon>Amycolatopsis</taxon>
    </lineage>
</organism>
<accession>A0A6I8M7X6</accession>
<sequence length="120" mass="12195">MKLWAKLGAAVAAALSATAIAAPVASAAANPYSPEGACANDFGGTCANCVATIKSVDVGTETYVDAGILPKGGTWHDDGQFQYYAAVKISANYQCVQYDGSIARGTAMGSGGRYTWGNCT</sequence>
<feature type="chain" id="PRO_5038482178" evidence="1">
    <location>
        <begin position="22"/>
        <end position="120"/>
    </location>
</feature>
<dbReference type="AlphaFoldDB" id="A0A6I8M7X6"/>
<name>A0A6I8M7X6_9PSEU</name>
<evidence type="ECO:0000313" key="3">
    <source>
        <dbReference type="Proteomes" id="UP000399805"/>
    </source>
</evidence>
<reference evidence="2 3" key="1">
    <citation type="submission" date="2019-09" db="EMBL/GenBank/DDBJ databases">
        <authorList>
            <person name="Leyn A S."/>
        </authorList>
    </citation>
    <scope>NUCLEOTIDE SEQUENCE [LARGE SCALE GENOMIC DNA]</scope>
    <source>
        <strain evidence="2">AA231_1</strain>
    </source>
</reference>
<evidence type="ECO:0000256" key="1">
    <source>
        <dbReference type="SAM" id="SignalP"/>
    </source>
</evidence>